<accession>A0A839EY23</accession>
<dbReference type="InterPro" id="IPR010982">
    <property type="entry name" value="Lambda_DNA-bd_dom_sf"/>
</dbReference>
<dbReference type="PROSITE" id="PS50943">
    <property type="entry name" value="HTH_CROC1"/>
    <property type="match status" value="1"/>
</dbReference>
<dbReference type="GO" id="GO:0003677">
    <property type="term" value="F:DNA binding"/>
    <property type="evidence" value="ECO:0007669"/>
    <property type="project" value="InterPro"/>
</dbReference>
<proteinExistence type="predicted"/>
<reference evidence="2 3" key="1">
    <citation type="submission" date="2020-07" db="EMBL/GenBank/DDBJ databases">
        <title>Genomic Encyclopedia of Type Strains, Phase IV (KMG-V): Genome sequencing to study the core and pangenomes of soil and plant-associated prokaryotes.</title>
        <authorList>
            <person name="Whitman W."/>
        </authorList>
    </citation>
    <scope>NUCLEOTIDE SEQUENCE [LARGE SCALE GENOMIC DNA]</scope>
    <source>
        <strain evidence="2 3">RH2WT43</strain>
    </source>
</reference>
<dbReference type="RefSeq" id="WP_310735130.1">
    <property type="nucleotide sequence ID" value="NZ_JACGXL010000001.1"/>
</dbReference>
<dbReference type="InterPro" id="IPR001387">
    <property type="entry name" value="Cro/C1-type_HTH"/>
</dbReference>
<dbReference type="Proteomes" id="UP000550401">
    <property type="component" value="Unassembled WGS sequence"/>
</dbReference>
<comment type="caution">
    <text evidence="2">The sequence shown here is derived from an EMBL/GenBank/DDBJ whole genome shotgun (WGS) entry which is preliminary data.</text>
</comment>
<keyword evidence="3" id="KW-1185">Reference proteome</keyword>
<dbReference type="AlphaFoldDB" id="A0A839EY23"/>
<name>A0A839EY23_9GAMM</name>
<evidence type="ECO:0000313" key="2">
    <source>
        <dbReference type="EMBL" id="MBA8886589.1"/>
    </source>
</evidence>
<dbReference type="SUPFAM" id="SSF47413">
    <property type="entry name" value="lambda repressor-like DNA-binding domains"/>
    <property type="match status" value="1"/>
</dbReference>
<dbReference type="Gene3D" id="1.10.260.40">
    <property type="entry name" value="lambda repressor-like DNA-binding domains"/>
    <property type="match status" value="1"/>
</dbReference>
<evidence type="ECO:0000313" key="3">
    <source>
        <dbReference type="Proteomes" id="UP000550401"/>
    </source>
</evidence>
<organism evidence="2 3">
    <name type="scientific">Dokdonella fugitiva</name>
    <dbReference type="NCBI Taxonomy" id="328517"/>
    <lineage>
        <taxon>Bacteria</taxon>
        <taxon>Pseudomonadati</taxon>
        <taxon>Pseudomonadota</taxon>
        <taxon>Gammaproteobacteria</taxon>
        <taxon>Lysobacterales</taxon>
        <taxon>Rhodanobacteraceae</taxon>
        <taxon>Dokdonella</taxon>
    </lineage>
</organism>
<gene>
    <name evidence="2" type="ORF">FHW12_000780</name>
</gene>
<dbReference type="Pfam" id="PF01381">
    <property type="entry name" value="HTH_3"/>
    <property type="match status" value="1"/>
</dbReference>
<dbReference type="EMBL" id="JACGXL010000001">
    <property type="protein sequence ID" value="MBA8886589.1"/>
    <property type="molecule type" value="Genomic_DNA"/>
</dbReference>
<protein>
    <submittedName>
        <fullName evidence="2">HTH-type transcriptional regulator/antitoxin HipB</fullName>
    </submittedName>
</protein>
<sequence length="80" mass="8412">MLVTASQLGSILQAARKARGMTQSALAARLGLSQSRVSYLELSPHDLSLAQLLAWCSTLGLELTIDARGGAATPAMQADW</sequence>
<feature type="domain" description="HTH cro/C1-type" evidence="1">
    <location>
        <begin position="12"/>
        <end position="68"/>
    </location>
</feature>
<dbReference type="CDD" id="cd00093">
    <property type="entry name" value="HTH_XRE"/>
    <property type="match status" value="1"/>
</dbReference>
<evidence type="ECO:0000259" key="1">
    <source>
        <dbReference type="PROSITE" id="PS50943"/>
    </source>
</evidence>
<dbReference type="SMART" id="SM00530">
    <property type="entry name" value="HTH_XRE"/>
    <property type="match status" value="1"/>
</dbReference>